<dbReference type="OrthoDB" id="200635at2157"/>
<comment type="cofactor">
    <cofactor evidence="1">
        <name>Mn(2+)</name>
        <dbReference type="ChEBI" id="CHEBI:29035"/>
    </cofactor>
</comment>
<evidence type="ECO:0000313" key="11">
    <source>
        <dbReference type="Proteomes" id="UP000250125"/>
    </source>
</evidence>
<evidence type="ECO:0000256" key="3">
    <source>
        <dbReference type="ARBA" id="ARBA00022722"/>
    </source>
</evidence>
<evidence type="ECO:0000256" key="2">
    <source>
        <dbReference type="ARBA" id="ARBA00001946"/>
    </source>
</evidence>
<dbReference type="Pfam" id="PF03372">
    <property type="entry name" value="Exo_endo_phos"/>
    <property type="match status" value="1"/>
</dbReference>
<keyword evidence="4" id="KW-0479">Metal-binding</keyword>
<name>A0A2Z2MPX8_9EURY</name>
<keyword evidence="3" id="KW-0540">Nuclease</keyword>
<dbReference type="Proteomes" id="UP000250125">
    <property type="component" value="Chromosome"/>
</dbReference>
<dbReference type="InterPro" id="IPR051547">
    <property type="entry name" value="TDP2-like"/>
</dbReference>
<dbReference type="KEGG" id="tsl:A3L11_09340"/>
<keyword evidence="7" id="KW-0460">Magnesium</keyword>
<dbReference type="PANTHER" id="PTHR15822:SF4">
    <property type="entry name" value="TYROSYL-DNA PHOSPHODIESTERASE 2"/>
    <property type="match status" value="1"/>
</dbReference>
<dbReference type="GO" id="GO:0006281">
    <property type="term" value="P:DNA repair"/>
    <property type="evidence" value="ECO:0007669"/>
    <property type="project" value="UniProtKB-KW"/>
</dbReference>
<dbReference type="SUPFAM" id="SSF56219">
    <property type="entry name" value="DNase I-like"/>
    <property type="match status" value="1"/>
</dbReference>
<evidence type="ECO:0000256" key="8">
    <source>
        <dbReference type="ARBA" id="ARBA00023204"/>
    </source>
</evidence>
<organism evidence="10 11">
    <name type="scientific">Thermococcus siculi</name>
    <dbReference type="NCBI Taxonomy" id="72803"/>
    <lineage>
        <taxon>Archaea</taxon>
        <taxon>Methanobacteriati</taxon>
        <taxon>Methanobacteriota</taxon>
        <taxon>Thermococci</taxon>
        <taxon>Thermococcales</taxon>
        <taxon>Thermococcaceae</taxon>
        <taxon>Thermococcus</taxon>
    </lineage>
</organism>
<keyword evidence="8" id="KW-0234">DNA repair</keyword>
<dbReference type="InterPro" id="IPR036691">
    <property type="entry name" value="Endo/exonu/phosph_ase_sf"/>
</dbReference>
<comment type="cofactor">
    <cofactor evidence="2">
        <name>Mg(2+)</name>
        <dbReference type="ChEBI" id="CHEBI:18420"/>
    </cofactor>
</comment>
<dbReference type="GO" id="GO:0046872">
    <property type="term" value="F:metal ion binding"/>
    <property type="evidence" value="ECO:0007669"/>
    <property type="project" value="UniProtKB-KW"/>
</dbReference>
<reference evidence="10 11" key="1">
    <citation type="submission" date="2016-04" db="EMBL/GenBank/DDBJ databases">
        <title>Complete genome sequence of Thermococcus siculi type strain RG-20.</title>
        <authorList>
            <person name="Oger P.M."/>
        </authorList>
    </citation>
    <scope>NUCLEOTIDE SEQUENCE [LARGE SCALE GENOMIC DNA]</scope>
    <source>
        <strain evidence="10 11">RG-20</strain>
    </source>
</reference>
<dbReference type="AlphaFoldDB" id="A0A2Z2MPX8"/>
<dbReference type="RefSeq" id="WP_088856649.1">
    <property type="nucleotide sequence ID" value="NZ_CP015103.1"/>
</dbReference>
<evidence type="ECO:0000256" key="1">
    <source>
        <dbReference type="ARBA" id="ARBA00001936"/>
    </source>
</evidence>
<dbReference type="Gene3D" id="3.60.10.10">
    <property type="entry name" value="Endonuclease/exonuclease/phosphatase"/>
    <property type="match status" value="1"/>
</dbReference>
<dbReference type="GeneID" id="33318441"/>
<keyword evidence="5" id="KW-0227">DNA damage</keyword>
<evidence type="ECO:0000256" key="6">
    <source>
        <dbReference type="ARBA" id="ARBA00022801"/>
    </source>
</evidence>
<sequence>MAGTERIAVCTFNLHGKRENDETRFDKIAWKLARFRPDLCALQEVIVDNGRSTAENLAELLEAKTGERYYDHFVETHLFYGKYPEGVAVLSRHPFINRWAVDLNDILIPPLLPRKAAIVEVGIEGKPIVFASVHLDHHENLLVRKFQVERLLEALERLNSKNAAIILAGDFNDTEDSPALELLRERGFIDAYRALNDDSGYTFPAKEPKMRIDYIFVKGLQVLSARRILTDPGLSDHFGVYAEVGVKK</sequence>
<keyword evidence="11" id="KW-1185">Reference proteome</keyword>
<gene>
    <name evidence="10" type="ORF">A3L11_09340</name>
</gene>
<feature type="domain" description="Endonuclease/exonuclease/phosphatase" evidence="9">
    <location>
        <begin position="10"/>
        <end position="237"/>
    </location>
</feature>
<evidence type="ECO:0000256" key="5">
    <source>
        <dbReference type="ARBA" id="ARBA00022763"/>
    </source>
</evidence>
<dbReference type="GO" id="GO:0016787">
    <property type="term" value="F:hydrolase activity"/>
    <property type="evidence" value="ECO:0007669"/>
    <property type="project" value="UniProtKB-KW"/>
</dbReference>
<dbReference type="EMBL" id="CP015103">
    <property type="protein sequence ID" value="ASJ09421.1"/>
    <property type="molecule type" value="Genomic_DNA"/>
</dbReference>
<accession>A0A2Z2MPX8</accession>
<evidence type="ECO:0000259" key="9">
    <source>
        <dbReference type="Pfam" id="PF03372"/>
    </source>
</evidence>
<protein>
    <recommendedName>
        <fullName evidence="9">Endonuclease/exonuclease/phosphatase domain-containing protein</fullName>
    </recommendedName>
</protein>
<proteinExistence type="predicted"/>
<dbReference type="GO" id="GO:0004518">
    <property type="term" value="F:nuclease activity"/>
    <property type="evidence" value="ECO:0007669"/>
    <property type="project" value="UniProtKB-KW"/>
</dbReference>
<dbReference type="InterPro" id="IPR005135">
    <property type="entry name" value="Endo/exonuclease/phosphatase"/>
</dbReference>
<evidence type="ECO:0000256" key="4">
    <source>
        <dbReference type="ARBA" id="ARBA00022723"/>
    </source>
</evidence>
<evidence type="ECO:0000313" key="10">
    <source>
        <dbReference type="EMBL" id="ASJ09421.1"/>
    </source>
</evidence>
<dbReference type="PANTHER" id="PTHR15822">
    <property type="entry name" value="TRAF AND TNF RECEPTOR-ASSOCIATED PROTEIN"/>
    <property type="match status" value="1"/>
</dbReference>
<keyword evidence="6" id="KW-0378">Hydrolase</keyword>
<evidence type="ECO:0000256" key="7">
    <source>
        <dbReference type="ARBA" id="ARBA00022842"/>
    </source>
</evidence>